<keyword evidence="2" id="KW-0808">Transferase</keyword>
<evidence type="ECO:0000256" key="2">
    <source>
        <dbReference type="ARBA" id="ARBA00022679"/>
    </source>
</evidence>
<evidence type="ECO:0000256" key="3">
    <source>
        <dbReference type="ARBA" id="ARBA00023180"/>
    </source>
</evidence>
<keyword evidence="1" id="KW-0328">Glycosyltransferase</keyword>
<dbReference type="AlphaFoldDB" id="A0A7S0Z7V3"/>
<keyword evidence="4" id="KW-1133">Transmembrane helix</keyword>
<feature type="transmembrane region" description="Helical" evidence="4">
    <location>
        <begin position="20"/>
        <end position="39"/>
    </location>
</feature>
<keyword evidence="3" id="KW-0325">Glycoprotein</keyword>
<reference evidence="6" key="1">
    <citation type="submission" date="2021-01" db="EMBL/GenBank/DDBJ databases">
        <authorList>
            <person name="Corre E."/>
            <person name="Pelletier E."/>
            <person name="Niang G."/>
            <person name="Scheremetjew M."/>
            <person name="Finn R."/>
            <person name="Kale V."/>
            <person name="Holt S."/>
            <person name="Cochrane G."/>
            <person name="Meng A."/>
            <person name="Brown T."/>
            <person name="Cohen L."/>
        </authorList>
    </citation>
    <scope>NUCLEOTIDE SEQUENCE</scope>
    <source>
        <strain evidence="6">Clade-D-RCC1621</strain>
    </source>
</reference>
<dbReference type="PANTHER" id="PTHR20961">
    <property type="entry name" value="GLYCOSYLTRANSFERASE"/>
    <property type="match status" value="1"/>
</dbReference>
<dbReference type="InterPro" id="IPR049625">
    <property type="entry name" value="Glyco_transf_61_cat"/>
</dbReference>
<sequence length="524" mass="57733">MVLFVKKSQRRSYRRPPRTIVTKLLLLANAGISGTLLWASRKRVSEIIPSGLAKVENDELGAYNTTFAPVSSRFENASNIDKAASDVSSQIAPSAAEVVNSCVRVPGSTLVLSSPVLYRGKLYCGNSGVEQPQAIPAQVQLRTSWHRGARNIPALPVVTGDNATADLYGRKCFLLPGWSAIIGTPYVHNNSVQVGHFIYNTAAPYFDALATAFSNGSYDGQQAVQLQQPQLPHGGISMFWYPDTQATLNTNADPLDPLKLPAIVEKVFAAFGTTAVYSAPALLQRSHQTPFCFQNVFAGMSGAQLDHYNLKIETTRPGGWRAFKEFLASGFKAKPVPRYRRNATNVVVIQRKRNRLLVNANEIAEAAERVFSAQGRVTVQIVFWEAMSFDVQLQLMATTDVIIGVDGTGLFNGNFMPEGSTVIRIKPYMLDRLIPGRSRNFEVIWQTLGIRYLAWSSNNTSTTRARVSLKKLQDAIDHADQLPFVTKFNIALKQDTNVTMDDFYPLLEEAAKAANVVSQFQPPQ</sequence>
<feature type="domain" description="Glycosyltransferase 61 catalytic" evidence="5">
    <location>
        <begin position="317"/>
        <end position="423"/>
    </location>
</feature>
<evidence type="ECO:0000256" key="1">
    <source>
        <dbReference type="ARBA" id="ARBA00022676"/>
    </source>
</evidence>
<dbReference type="EMBL" id="HBFO01006431">
    <property type="protein sequence ID" value="CAD8813371.1"/>
    <property type="molecule type" value="Transcribed_RNA"/>
</dbReference>
<evidence type="ECO:0000256" key="4">
    <source>
        <dbReference type="SAM" id="Phobius"/>
    </source>
</evidence>
<keyword evidence="4" id="KW-0812">Transmembrane</keyword>
<dbReference type="InterPro" id="IPR007657">
    <property type="entry name" value="Glycosyltransferase_61"/>
</dbReference>
<gene>
    <name evidence="6" type="ORF">OMED0930_LOCUS4466</name>
</gene>
<name>A0A7S0Z7V3_9CHLO</name>
<dbReference type="GO" id="GO:0005794">
    <property type="term" value="C:Golgi apparatus"/>
    <property type="evidence" value="ECO:0007669"/>
    <property type="project" value="UniProtKB-ARBA"/>
</dbReference>
<dbReference type="Pfam" id="PF04577">
    <property type="entry name" value="Glyco_transf_61"/>
    <property type="match status" value="1"/>
</dbReference>
<accession>A0A7S0Z7V3</accession>
<dbReference type="GO" id="GO:0016763">
    <property type="term" value="F:pentosyltransferase activity"/>
    <property type="evidence" value="ECO:0007669"/>
    <property type="project" value="UniProtKB-ARBA"/>
</dbReference>
<keyword evidence="4" id="KW-0472">Membrane</keyword>
<organism evidence="6">
    <name type="scientific">Ostreococcus mediterraneus</name>
    <dbReference type="NCBI Taxonomy" id="1486918"/>
    <lineage>
        <taxon>Eukaryota</taxon>
        <taxon>Viridiplantae</taxon>
        <taxon>Chlorophyta</taxon>
        <taxon>Mamiellophyceae</taxon>
        <taxon>Mamiellales</taxon>
        <taxon>Bathycoccaceae</taxon>
        <taxon>Ostreococcus</taxon>
    </lineage>
</organism>
<evidence type="ECO:0000259" key="5">
    <source>
        <dbReference type="Pfam" id="PF04577"/>
    </source>
</evidence>
<proteinExistence type="predicted"/>
<evidence type="ECO:0000313" key="6">
    <source>
        <dbReference type="EMBL" id="CAD8813371.1"/>
    </source>
</evidence>
<protein>
    <recommendedName>
        <fullName evidence="5">Glycosyltransferase 61 catalytic domain-containing protein</fullName>
    </recommendedName>
</protein>